<proteinExistence type="predicted"/>
<sequence>MAEHRECGGAGDICLKLGFLIIVYGVILYHNRKSSIIDNRYIHLVDDLALFERFPWGRLAYDHLVESTHDARDSLSRFISSGIRSYVDAPSYSYALQVWDYEVMPSVGRLYATRILDW</sequence>
<organism evidence="1 2">
    <name type="scientific">Perilla frutescens var. hirtella</name>
    <name type="common">Perilla citriodora</name>
    <name type="synonym">Perilla setoyensis</name>
    <dbReference type="NCBI Taxonomy" id="608512"/>
    <lineage>
        <taxon>Eukaryota</taxon>
        <taxon>Viridiplantae</taxon>
        <taxon>Streptophyta</taxon>
        <taxon>Embryophyta</taxon>
        <taxon>Tracheophyta</taxon>
        <taxon>Spermatophyta</taxon>
        <taxon>Magnoliopsida</taxon>
        <taxon>eudicotyledons</taxon>
        <taxon>Gunneridae</taxon>
        <taxon>Pentapetalae</taxon>
        <taxon>asterids</taxon>
        <taxon>lamiids</taxon>
        <taxon>Lamiales</taxon>
        <taxon>Lamiaceae</taxon>
        <taxon>Nepetoideae</taxon>
        <taxon>Elsholtzieae</taxon>
        <taxon>Perilla</taxon>
    </lineage>
</organism>
<protein>
    <recommendedName>
        <fullName evidence="3">DUF1985 domain-containing protein</fullName>
    </recommendedName>
</protein>
<dbReference type="EMBL" id="SDAM02000179">
    <property type="protein sequence ID" value="KAH6825186.1"/>
    <property type="molecule type" value="Genomic_DNA"/>
</dbReference>
<reference evidence="1 2" key="1">
    <citation type="journal article" date="2021" name="Nat. Commun.">
        <title>Incipient diploidization of the medicinal plant Perilla within 10,000 years.</title>
        <authorList>
            <person name="Zhang Y."/>
            <person name="Shen Q."/>
            <person name="Leng L."/>
            <person name="Zhang D."/>
            <person name="Chen S."/>
            <person name="Shi Y."/>
            <person name="Ning Z."/>
            <person name="Chen S."/>
        </authorList>
    </citation>
    <scope>NUCLEOTIDE SEQUENCE [LARGE SCALE GENOMIC DNA]</scope>
    <source>
        <strain evidence="2">cv. PC099</strain>
    </source>
</reference>
<dbReference type="PANTHER" id="PTHR48449:SF1">
    <property type="entry name" value="DUF1985 DOMAIN-CONTAINING PROTEIN"/>
    <property type="match status" value="1"/>
</dbReference>
<dbReference type="AlphaFoldDB" id="A0AAD4J1M3"/>
<dbReference type="PANTHER" id="PTHR48449">
    <property type="entry name" value="DUF1985 DOMAIN-CONTAINING PROTEIN"/>
    <property type="match status" value="1"/>
</dbReference>
<gene>
    <name evidence="1" type="ORF">C2S53_008732</name>
</gene>
<evidence type="ECO:0008006" key="3">
    <source>
        <dbReference type="Google" id="ProtNLM"/>
    </source>
</evidence>
<keyword evidence="2" id="KW-1185">Reference proteome</keyword>
<evidence type="ECO:0000313" key="1">
    <source>
        <dbReference type="EMBL" id="KAH6825186.1"/>
    </source>
</evidence>
<evidence type="ECO:0000313" key="2">
    <source>
        <dbReference type="Proteomes" id="UP001190926"/>
    </source>
</evidence>
<comment type="caution">
    <text evidence="1">The sequence shown here is derived from an EMBL/GenBank/DDBJ whole genome shotgun (WGS) entry which is preliminary data.</text>
</comment>
<dbReference type="Proteomes" id="UP001190926">
    <property type="component" value="Unassembled WGS sequence"/>
</dbReference>
<accession>A0AAD4J1M3</accession>
<name>A0AAD4J1M3_PERFH</name>